<keyword evidence="3" id="KW-0328">Glycosyltransferase</keyword>
<reference evidence="6 7" key="1">
    <citation type="submission" date="2023-07" db="EMBL/GenBank/DDBJ databases">
        <title>Sequencing the genomes of 1000 actinobacteria strains.</title>
        <authorList>
            <person name="Klenk H.-P."/>
        </authorList>
    </citation>
    <scope>NUCLEOTIDE SEQUENCE [LARGE SCALE GENOMIC DNA]</scope>
    <source>
        <strain evidence="6 7">DSM 44709</strain>
    </source>
</reference>
<comment type="caution">
    <text evidence="6">The sequence shown here is derived from an EMBL/GenBank/DDBJ whole genome shotgun (WGS) entry which is preliminary data.</text>
</comment>
<proteinExistence type="inferred from homology"/>
<evidence type="ECO:0000259" key="5">
    <source>
        <dbReference type="Pfam" id="PF00535"/>
    </source>
</evidence>
<keyword evidence="4" id="KW-0808">Transferase</keyword>
<dbReference type="GO" id="GO:0016757">
    <property type="term" value="F:glycosyltransferase activity"/>
    <property type="evidence" value="ECO:0007669"/>
    <property type="project" value="UniProtKB-KW"/>
</dbReference>
<dbReference type="Gene3D" id="3.90.550.10">
    <property type="entry name" value="Spore Coat Polysaccharide Biosynthesis Protein SpsA, Chain A"/>
    <property type="match status" value="1"/>
</dbReference>
<evidence type="ECO:0000256" key="3">
    <source>
        <dbReference type="ARBA" id="ARBA00022676"/>
    </source>
</evidence>
<comment type="pathway">
    <text evidence="1">Cell wall biogenesis; cell wall polysaccharide biosynthesis.</text>
</comment>
<evidence type="ECO:0000313" key="6">
    <source>
        <dbReference type="EMBL" id="MDQ0364920.1"/>
    </source>
</evidence>
<evidence type="ECO:0000256" key="4">
    <source>
        <dbReference type="ARBA" id="ARBA00022679"/>
    </source>
</evidence>
<sequence length="364" mass="38929">MNPMVEHGVSVVVPVRGRVPQLRRLLDSLTVAVRRCPEPVEVIVVDDSAAADARRHRESCDRADARYLRGPRHVGAKRNLGVRNARYDLVLFIDSDCRASPDLIRRHAATLRAAPPGIGGVTGPSAPVPGRGYLDRVMAGSEVLNGDLSRPARYAQLTWATTCNLAVRRAAFDAAGGFPERSLTVVAGEDVELGVRLSGAGYAIRCDPAAGVEHDPPTSGGVRGLVRRLYTYGRSEQWLCAIHPERRRFVWNPATVLGVAALTAATVPARVRGPVLLGVPLLAGAVLTVRLRRELARDRTGPVTEALTRVVLELSFDVGAAVAAVQLGRPALLLGGLHPVDERDVLRTAPPGVTEEFALVEGQA</sequence>
<dbReference type="Pfam" id="PF00535">
    <property type="entry name" value="Glycos_transf_2"/>
    <property type="match status" value="1"/>
</dbReference>
<organism evidence="6 7">
    <name type="scientific">Catenuloplanes indicus</name>
    <dbReference type="NCBI Taxonomy" id="137267"/>
    <lineage>
        <taxon>Bacteria</taxon>
        <taxon>Bacillati</taxon>
        <taxon>Actinomycetota</taxon>
        <taxon>Actinomycetes</taxon>
        <taxon>Micromonosporales</taxon>
        <taxon>Micromonosporaceae</taxon>
        <taxon>Catenuloplanes</taxon>
    </lineage>
</organism>
<dbReference type="Proteomes" id="UP001240236">
    <property type="component" value="Unassembled WGS sequence"/>
</dbReference>
<accession>A0AAE4AVH7</accession>
<gene>
    <name evidence="6" type="ORF">J2S42_001589</name>
</gene>
<dbReference type="PANTHER" id="PTHR43179">
    <property type="entry name" value="RHAMNOSYLTRANSFERASE WBBL"/>
    <property type="match status" value="1"/>
</dbReference>
<dbReference type="InterPro" id="IPR001173">
    <property type="entry name" value="Glyco_trans_2-like"/>
</dbReference>
<feature type="domain" description="Glycosyltransferase 2-like" evidence="5">
    <location>
        <begin position="10"/>
        <end position="172"/>
    </location>
</feature>
<evidence type="ECO:0000256" key="1">
    <source>
        <dbReference type="ARBA" id="ARBA00004776"/>
    </source>
</evidence>
<dbReference type="PANTHER" id="PTHR43179:SF12">
    <property type="entry name" value="GALACTOFURANOSYLTRANSFERASE GLFT2"/>
    <property type="match status" value="1"/>
</dbReference>
<comment type="similarity">
    <text evidence="2">Belongs to the glycosyltransferase 2 family.</text>
</comment>
<dbReference type="SUPFAM" id="SSF53448">
    <property type="entry name" value="Nucleotide-diphospho-sugar transferases"/>
    <property type="match status" value="1"/>
</dbReference>
<name>A0AAE4AVH7_9ACTN</name>
<evidence type="ECO:0000313" key="7">
    <source>
        <dbReference type="Proteomes" id="UP001240236"/>
    </source>
</evidence>
<protein>
    <submittedName>
        <fullName evidence="6">GT2 family glycosyltransferase</fullName>
    </submittedName>
</protein>
<dbReference type="AlphaFoldDB" id="A0AAE4AVH7"/>
<evidence type="ECO:0000256" key="2">
    <source>
        <dbReference type="ARBA" id="ARBA00006739"/>
    </source>
</evidence>
<dbReference type="EMBL" id="JAUSUZ010000001">
    <property type="protein sequence ID" value="MDQ0364920.1"/>
    <property type="molecule type" value="Genomic_DNA"/>
</dbReference>
<keyword evidence="7" id="KW-1185">Reference proteome</keyword>
<dbReference type="InterPro" id="IPR029044">
    <property type="entry name" value="Nucleotide-diphossugar_trans"/>
</dbReference>